<dbReference type="AlphaFoldDB" id="A0A8E1W798"/>
<organism evidence="1 2">
    <name type="scientific">Amycolatopsis echigonensis</name>
    <dbReference type="NCBI Taxonomy" id="2576905"/>
    <lineage>
        <taxon>Bacteria</taxon>
        <taxon>Bacillati</taxon>
        <taxon>Actinomycetota</taxon>
        <taxon>Actinomycetes</taxon>
        <taxon>Pseudonocardiales</taxon>
        <taxon>Pseudonocardiaceae</taxon>
        <taxon>Amycolatopsis</taxon>
    </lineage>
</organism>
<evidence type="ECO:0000313" key="1">
    <source>
        <dbReference type="EMBL" id="MBB2505131.1"/>
    </source>
</evidence>
<reference evidence="1 2" key="1">
    <citation type="submission" date="2020-08" db="EMBL/GenBank/DDBJ databases">
        <title>Amycolatopsis echigonensis JCM 21831.</title>
        <authorList>
            <person name="Tedsree N."/>
            <person name="Kuncharoen N."/>
            <person name="Likhitwitayawuid K."/>
            <person name="Tanasupawat S."/>
        </authorList>
    </citation>
    <scope>NUCLEOTIDE SEQUENCE [LARGE SCALE GENOMIC DNA]</scope>
    <source>
        <strain evidence="1 2">JCM 21831</strain>
    </source>
</reference>
<comment type="caution">
    <text evidence="1">The sequence shown here is derived from an EMBL/GenBank/DDBJ whole genome shotgun (WGS) entry which is preliminary data.</text>
</comment>
<sequence length="51" mass="5765">MATERKPTQKEAQLAAAALEAYSKGNVEQARRLNKILEIFQEDTDNDAEEE</sequence>
<accession>A0A8E1W798</accession>
<evidence type="ECO:0000313" key="2">
    <source>
        <dbReference type="Proteomes" id="UP000550260"/>
    </source>
</evidence>
<name>A0A8E1W798_9PSEU</name>
<protein>
    <submittedName>
        <fullName evidence="1">Uncharacterized protein</fullName>
    </submittedName>
</protein>
<dbReference type="RefSeq" id="WP_183126685.1">
    <property type="nucleotide sequence ID" value="NZ_JACJHR010000091.1"/>
</dbReference>
<dbReference type="Proteomes" id="UP000550260">
    <property type="component" value="Unassembled WGS sequence"/>
</dbReference>
<dbReference type="EMBL" id="JACJHR010000091">
    <property type="protein sequence ID" value="MBB2505131.1"/>
    <property type="molecule type" value="Genomic_DNA"/>
</dbReference>
<proteinExistence type="predicted"/>
<gene>
    <name evidence="1" type="ORF">H5411_39130</name>
</gene>